<name>A0A1E3X6D0_9BACT</name>
<dbReference type="PATRIC" id="fig|1872076.5.peg.4416"/>
<dbReference type="InterPro" id="IPR026350">
    <property type="entry name" value="GxxExxY"/>
</dbReference>
<protein>
    <recommendedName>
        <fullName evidence="3">GxxExxY protein</fullName>
    </recommendedName>
</protein>
<gene>
    <name evidence="1" type="ORF">SCARUB_03708</name>
</gene>
<dbReference type="Pfam" id="PF13366">
    <property type="entry name" value="PDDEXK_3"/>
    <property type="match status" value="1"/>
</dbReference>
<dbReference type="Proteomes" id="UP000094056">
    <property type="component" value="Unassembled WGS sequence"/>
</dbReference>
<organism evidence="1 2">
    <name type="scientific">Candidatus Scalindua rubra</name>
    <dbReference type="NCBI Taxonomy" id="1872076"/>
    <lineage>
        <taxon>Bacteria</taxon>
        <taxon>Pseudomonadati</taxon>
        <taxon>Planctomycetota</taxon>
        <taxon>Candidatus Brocadiia</taxon>
        <taxon>Candidatus Brocadiales</taxon>
        <taxon>Candidatus Scalinduaceae</taxon>
        <taxon>Candidatus Scalindua</taxon>
    </lineage>
</organism>
<evidence type="ECO:0000313" key="2">
    <source>
        <dbReference type="Proteomes" id="UP000094056"/>
    </source>
</evidence>
<reference evidence="1 2" key="1">
    <citation type="submission" date="2016-07" db="EMBL/GenBank/DDBJ databases">
        <title>Draft genome of Scalindua rubra, obtained from a brine-seawater interface in the Red Sea, sheds light on salt adaptation in anammox bacteria.</title>
        <authorList>
            <person name="Speth D.R."/>
            <person name="Lagkouvardos I."/>
            <person name="Wang Y."/>
            <person name="Qian P.-Y."/>
            <person name="Dutilh B.E."/>
            <person name="Jetten M.S."/>
        </authorList>
    </citation>
    <scope>NUCLEOTIDE SEQUENCE [LARGE SCALE GENOMIC DNA]</scope>
    <source>
        <strain evidence="1">BSI-1</strain>
    </source>
</reference>
<evidence type="ECO:0008006" key="3">
    <source>
        <dbReference type="Google" id="ProtNLM"/>
    </source>
</evidence>
<sequence length="122" mass="14244">MKLEHEELTDRIIAAAIEVHKTLGPGFLESVYENALSIEFESCDVHYEKQWEIPIFYKNQEIGKHRLDMFVFNRFVVELKAIKEVTNEHFAIVRSYLKAAGQKHGLILNFSKPTLEIKRVIL</sequence>
<dbReference type="AlphaFoldDB" id="A0A1E3X6D0"/>
<accession>A0A1E3X6D0</accession>
<evidence type="ECO:0000313" key="1">
    <source>
        <dbReference type="EMBL" id="ODS31165.1"/>
    </source>
</evidence>
<proteinExistence type="predicted"/>
<dbReference type="EMBL" id="MAYW01000138">
    <property type="protein sequence ID" value="ODS31165.1"/>
    <property type="molecule type" value="Genomic_DNA"/>
</dbReference>
<dbReference type="NCBIfam" id="TIGR04256">
    <property type="entry name" value="GxxExxY"/>
    <property type="match status" value="1"/>
</dbReference>
<comment type="caution">
    <text evidence="1">The sequence shown here is derived from an EMBL/GenBank/DDBJ whole genome shotgun (WGS) entry which is preliminary data.</text>
</comment>